<accession>A0A928ZTE3</accession>
<evidence type="ECO:0000256" key="3">
    <source>
        <dbReference type="ARBA" id="ARBA00022825"/>
    </source>
</evidence>
<keyword evidence="8" id="KW-1185">Reference proteome</keyword>
<dbReference type="RefSeq" id="WP_193993133.1">
    <property type="nucleotide sequence ID" value="NZ_JADEXP010000079.1"/>
</dbReference>
<dbReference type="InterPro" id="IPR036852">
    <property type="entry name" value="Peptidase_S8/S53_dom_sf"/>
</dbReference>
<dbReference type="Proteomes" id="UP000615026">
    <property type="component" value="Unassembled WGS sequence"/>
</dbReference>
<keyword evidence="3 4" id="KW-0720">Serine protease</keyword>
<dbReference type="AlphaFoldDB" id="A0A928ZTE3"/>
<reference evidence="7" key="1">
    <citation type="submission" date="2020-10" db="EMBL/GenBank/DDBJ databases">
        <authorList>
            <person name="Castelo-Branco R."/>
            <person name="Eusebio N."/>
            <person name="Adriana R."/>
            <person name="Vieira A."/>
            <person name="Brugerolle De Fraissinette N."/>
            <person name="Rezende De Castro R."/>
            <person name="Schneider M.P."/>
            <person name="Vasconcelos V."/>
            <person name="Leao P.N."/>
        </authorList>
    </citation>
    <scope>NUCLEOTIDE SEQUENCE</scope>
    <source>
        <strain evidence="7">LEGE 11479</strain>
    </source>
</reference>
<dbReference type="InterPro" id="IPR015500">
    <property type="entry name" value="Peptidase_S8_subtilisin-rel"/>
</dbReference>
<evidence type="ECO:0000313" key="8">
    <source>
        <dbReference type="Proteomes" id="UP000615026"/>
    </source>
</evidence>
<dbReference type="PROSITE" id="PS00138">
    <property type="entry name" value="SUBTILASE_SER"/>
    <property type="match status" value="1"/>
</dbReference>
<evidence type="ECO:0000256" key="1">
    <source>
        <dbReference type="ARBA" id="ARBA00022670"/>
    </source>
</evidence>
<dbReference type="SUPFAM" id="SSF52743">
    <property type="entry name" value="Subtilisin-like"/>
    <property type="match status" value="1"/>
</dbReference>
<dbReference type="PROSITE" id="PS51892">
    <property type="entry name" value="SUBTILASE"/>
    <property type="match status" value="1"/>
</dbReference>
<feature type="region of interest" description="Disordered" evidence="5">
    <location>
        <begin position="76"/>
        <end position="96"/>
    </location>
</feature>
<evidence type="ECO:0000256" key="4">
    <source>
        <dbReference type="PROSITE-ProRule" id="PRU01240"/>
    </source>
</evidence>
<protein>
    <submittedName>
        <fullName evidence="7">S8 family serine peptidase</fullName>
    </submittedName>
</protein>
<comment type="caution">
    <text evidence="7">The sequence shown here is derived from an EMBL/GenBank/DDBJ whole genome shotgun (WGS) entry which is preliminary data.</text>
</comment>
<organism evidence="7 8">
    <name type="scientific">Leptolyngbya cf. ectocarpi LEGE 11479</name>
    <dbReference type="NCBI Taxonomy" id="1828722"/>
    <lineage>
        <taxon>Bacteria</taxon>
        <taxon>Bacillati</taxon>
        <taxon>Cyanobacteriota</taxon>
        <taxon>Cyanophyceae</taxon>
        <taxon>Leptolyngbyales</taxon>
        <taxon>Leptolyngbyaceae</taxon>
        <taxon>Leptolyngbya group</taxon>
        <taxon>Leptolyngbya</taxon>
    </lineage>
</organism>
<comment type="similarity">
    <text evidence="4">Belongs to the peptidase S8 family.</text>
</comment>
<dbReference type="PANTHER" id="PTHR42884">
    <property type="entry name" value="PROPROTEIN CONVERTASE SUBTILISIN/KEXIN-RELATED"/>
    <property type="match status" value="1"/>
</dbReference>
<feature type="active site" description="Charge relay system" evidence="4">
    <location>
        <position position="611"/>
    </location>
</feature>
<dbReference type="GO" id="GO:0016020">
    <property type="term" value="C:membrane"/>
    <property type="evidence" value="ECO:0007669"/>
    <property type="project" value="TreeGrafter"/>
</dbReference>
<evidence type="ECO:0000256" key="5">
    <source>
        <dbReference type="SAM" id="MobiDB-lite"/>
    </source>
</evidence>
<feature type="active site" description="Charge relay system" evidence="4">
    <location>
        <position position="414"/>
    </location>
</feature>
<dbReference type="InterPro" id="IPR000209">
    <property type="entry name" value="Peptidase_S8/S53_dom"/>
</dbReference>
<name>A0A928ZTE3_LEPEC</name>
<dbReference type="PRINTS" id="PR00723">
    <property type="entry name" value="SUBTILISIN"/>
</dbReference>
<dbReference type="GO" id="GO:0016485">
    <property type="term" value="P:protein processing"/>
    <property type="evidence" value="ECO:0007669"/>
    <property type="project" value="TreeGrafter"/>
</dbReference>
<keyword evidence="2 4" id="KW-0378">Hydrolase</keyword>
<dbReference type="Pfam" id="PF00082">
    <property type="entry name" value="Peptidase_S8"/>
    <property type="match status" value="1"/>
</dbReference>
<evidence type="ECO:0000313" key="7">
    <source>
        <dbReference type="EMBL" id="MBE9067166.1"/>
    </source>
</evidence>
<dbReference type="EMBL" id="JADEXP010000079">
    <property type="protein sequence ID" value="MBE9067166.1"/>
    <property type="molecule type" value="Genomic_DNA"/>
</dbReference>
<dbReference type="Gene3D" id="3.40.50.200">
    <property type="entry name" value="Peptidase S8/S53 domain"/>
    <property type="match status" value="1"/>
</dbReference>
<dbReference type="PANTHER" id="PTHR42884:SF14">
    <property type="entry name" value="NEUROENDOCRINE CONVERTASE 1"/>
    <property type="match status" value="1"/>
</dbReference>
<keyword evidence="1 4" id="KW-0645">Protease</keyword>
<sequence>MEIYLSDNFTPQLSGLDVLDSDMANDFTSAGHIGRSGRHRLSGISLNYRDELLDTRAAETEYEQWGLSSVPGNSDSLHVSSLPNAPKQGMEKVSNSLDSKDPVLGSSFRQSLVSPSTELAHVDNNSLQTGQLSLARFGLFDASGDSTANTVLDDGALRLNYRWSGRIASLIDVRLEVLQNNRLTSTLGTWTGHSVANALVNLADVSGLAAGNYDFRLVARQTDGTDIFSDVRSINILPWLTTSGSFRADTLTYSGAARAYGSSIFLGRGGTDTLALNNISMSDVANINGVGLANFSNTNTNQAIFGGTAFDYLTLRNGREIYFQGIEFLNFADGRLNLMVQPNDTHFTRQWNLHVSDVPSAWRFTQGARNVLLVSLDTGVITTLTNRNNIVDTDPGRLLVDALNDDDDTNGNGHGQQAVSVMASLANNGRGIAGINWHSPVEIHDLYGPDDRVTLQQAVATTLAYARRNNLRVVFQGGIQGEYWLNSGGTQAQLERLIRNNADIAVFAIAAGNGNIDIDNINWANPSVRDGLSGGVARLQTTQRNVIAVGALANRHANNSWANTWQQGLMNAGQVRRASYSNYGRSLTLMAATDSPAIDRFGRMRYFGGTSAANPNMAGIASLVWSVNSALSGGEIRQILTDTAMDLGAVGRDRSFGYGLVNADAAVRRAWALNRNQDVANLHRGRSIIA</sequence>
<proteinExistence type="inferred from homology"/>
<feature type="domain" description="Peptidase S8/S53" evidence="6">
    <location>
        <begin position="370"/>
        <end position="659"/>
    </location>
</feature>
<dbReference type="GO" id="GO:0004252">
    <property type="term" value="F:serine-type endopeptidase activity"/>
    <property type="evidence" value="ECO:0007669"/>
    <property type="project" value="UniProtKB-UniRule"/>
</dbReference>
<dbReference type="InterPro" id="IPR023828">
    <property type="entry name" value="Peptidase_S8_Ser-AS"/>
</dbReference>
<gene>
    <name evidence="7" type="ORF">IQ260_10910</name>
</gene>
<evidence type="ECO:0000259" key="6">
    <source>
        <dbReference type="Pfam" id="PF00082"/>
    </source>
</evidence>
<evidence type="ECO:0000256" key="2">
    <source>
        <dbReference type="ARBA" id="ARBA00022801"/>
    </source>
</evidence>
<feature type="active site" description="Charge relay system" evidence="4">
    <location>
        <position position="377"/>
    </location>
</feature>